<dbReference type="PANTHER" id="PTHR43692">
    <property type="entry name" value="UDP-N-ACETYLMURAMOYLALANINE--D-GLUTAMATE LIGASE"/>
    <property type="match status" value="1"/>
</dbReference>
<keyword evidence="9 10" id="KW-0961">Cell wall biogenesis/degradation</keyword>
<dbReference type="GO" id="GO:0008360">
    <property type="term" value="P:regulation of cell shape"/>
    <property type="evidence" value="ECO:0007669"/>
    <property type="project" value="UniProtKB-KW"/>
</dbReference>
<name>A0A9X3Z8H7_9PROT</name>
<reference evidence="14" key="1">
    <citation type="submission" date="2022-08" db="EMBL/GenBank/DDBJ databases">
        <authorList>
            <person name="Vandamme P."/>
            <person name="Hettiarachchi A."/>
            <person name="Peeters C."/>
            <person name="Cnockaert M."/>
            <person name="Carlier A."/>
        </authorList>
    </citation>
    <scope>NUCLEOTIDE SEQUENCE</scope>
    <source>
        <strain evidence="14">LMG 31809</strain>
    </source>
</reference>
<dbReference type="PANTHER" id="PTHR43692:SF1">
    <property type="entry name" value="UDP-N-ACETYLMURAMOYLALANINE--D-GLUTAMATE LIGASE"/>
    <property type="match status" value="1"/>
</dbReference>
<dbReference type="GO" id="GO:0008764">
    <property type="term" value="F:UDP-N-acetylmuramoylalanine-D-glutamate ligase activity"/>
    <property type="evidence" value="ECO:0007669"/>
    <property type="project" value="UniProtKB-UniRule"/>
</dbReference>
<dbReference type="Pfam" id="PF02875">
    <property type="entry name" value="Mur_ligase_C"/>
    <property type="match status" value="1"/>
</dbReference>
<keyword evidence="9 10" id="KW-0573">Peptidoglycan synthesis</keyword>
<evidence type="ECO:0000256" key="5">
    <source>
        <dbReference type="ARBA" id="ARBA00022618"/>
    </source>
</evidence>
<dbReference type="Gene3D" id="3.40.1190.10">
    <property type="entry name" value="Mur-like, catalytic domain"/>
    <property type="match status" value="1"/>
</dbReference>
<evidence type="ECO:0000256" key="11">
    <source>
        <dbReference type="SAM" id="SignalP"/>
    </source>
</evidence>
<keyword evidence="9 10" id="KW-0133">Cell shape</keyword>
<evidence type="ECO:0000259" key="13">
    <source>
        <dbReference type="Pfam" id="PF08245"/>
    </source>
</evidence>
<dbReference type="SUPFAM" id="SSF53244">
    <property type="entry name" value="MurD-like peptide ligases, peptide-binding domain"/>
    <property type="match status" value="1"/>
</dbReference>
<feature type="domain" description="Mur ligase central" evidence="13">
    <location>
        <begin position="118"/>
        <end position="305"/>
    </location>
</feature>
<dbReference type="HAMAP" id="MF_00639">
    <property type="entry name" value="MurD"/>
    <property type="match status" value="1"/>
</dbReference>
<keyword evidence="3 9" id="KW-0963">Cytoplasm</keyword>
<dbReference type="GO" id="GO:0071555">
    <property type="term" value="P:cell wall organization"/>
    <property type="evidence" value="ECO:0007669"/>
    <property type="project" value="UniProtKB-KW"/>
</dbReference>
<proteinExistence type="inferred from homology"/>
<keyword evidence="8 9" id="KW-0131">Cell cycle</keyword>
<dbReference type="SUPFAM" id="SSF51984">
    <property type="entry name" value="MurCD N-terminal domain"/>
    <property type="match status" value="1"/>
</dbReference>
<comment type="pathway">
    <text evidence="2 9 10">Cell wall biogenesis; peptidoglycan biosynthesis.</text>
</comment>
<dbReference type="RefSeq" id="WP_274944789.1">
    <property type="nucleotide sequence ID" value="NZ_JANWOI010000005.1"/>
</dbReference>
<sequence>MIVVKAFAGKTVAVFGLARSGLASALSLQAGGAQVLVHDDNADRRAEAERLGLTVADLYAADWSRMDAFVVSPGVPLTHPVPHPLVIAAQAAHVPVIGDMELFDYARADLPPAKVIAITGTNGKSTTTALVGHILVAAGYPVAVGGNIGTGVLDLEPLPAGGVYVLELSSFQIDLTDKFRPDVAVLLNMTPDHLDRHGDMAGYEAVKEKLFLGQGSGQVAVIGVDDAHGIQFAERLSRQEKNPQGGPHVIPVSVEYATGGGVTVKDGVLYDGIEGGAVPVGSLTAIETLRGKHNWQNAAAAYAAVRSVGLGAGVIFRALGSFPGLEHRLQKVAARDGIEFINDSKATNIDAASKALGTFEHIYWIAGGKPKTTDLQVLKDFFPHIAKAYLIGDAAPAFAASLGATLDHVIAGDLATATRMAFADARAAGQAAVVLLSPACASYDQFRDFEDRGRQFAALSQSLAAGGA</sequence>
<evidence type="ECO:0000256" key="9">
    <source>
        <dbReference type="HAMAP-Rule" id="MF_00639"/>
    </source>
</evidence>
<dbReference type="GO" id="GO:0051301">
    <property type="term" value="P:cell division"/>
    <property type="evidence" value="ECO:0007669"/>
    <property type="project" value="UniProtKB-KW"/>
</dbReference>
<dbReference type="Gene3D" id="3.90.190.20">
    <property type="entry name" value="Mur ligase, C-terminal domain"/>
    <property type="match status" value="1"/>
</dbReference>
<dbReference type="EC" id="6.3.2.9" evidence="9 10"/>
<keyword evidence="6 9" id="KW-0547">Nucleotide-binding</keyword>
<dbReference type="AlphaFoldDB" id="A0A9X3Z8H7"/>
<keyword evidence="11" id="KW-0732">Signal</keyword>
<gene>
    <name evidence="9 14" type="primary">murD</name>
    <name evidence="14" type="ORF">NYP16_14075</name>
</gene>
<keyword evidence="15" id="KW-1185">Reference proteome</keyword>
<evidence type="ECO:0000256" key="10">
    <source>
        <dbReference type="RuleBase" id="RU003664"/>
    </source>
</evidence>
<dbReference type="InterPro" id="IPR013221">
    <property type="entry name" value="Mur_ligase_cen"/>
</dbReference>
<dbReference type="InterPro" id="IPR018109">
    <property type="entry name" value="Folylpolyglutamate_synth_CS"/>
</dbReference>
<evidence type="ECO:0000256" key="8">
    <source>
        <dbReference type="ARBA" id="ARBA00023306"/>
    </source>
</evidence>
<dbReference type="PROSITE" id="PS01011">
    <property type="entry name" value="FOLYLPOLYGLU_SYNT_1"/>
    <property type="match status" value="1"/>
</dbReference>
<evidence type="ECO:0000256" key="1">
    <source>
        <dbReference type="ARBA" id="ARBA00004496"/>
    </source>
</evidence>
<evidence type="ECO:0000313" key="14">
    <source>
        <dbReference type="EMBL" id="MDA5195076.1"/>
    </source>
</evidence>
<reference evidence="14" key="2">
    <citation type="journal article" date="2023" name="Syst. Appl. Microbiol.">
        <title>Govania unica gen. nov., sp. nov., a rare biosphere bacterium that represents a novel family in the class Alphaproteobacteria.</title>
        <authorList>
            <person name="Vandamme P."/>
            <person name="Peeters C."/>
            <person name="Hettiarachchi A."/>
            <person name="Cnockaert M."/>
            <person name="Carlier A."/>
        </authorList>
    </citation>
    <scope>NUCLEOTIDE SEQUENCE</scope>
    <source>
        <strain evidence="14">LMG 31809</strain>
    </source>
</reference>
<dbReference type="Pfam" id="PF08245">
    <property type="entry name" value="Mur_ligase_M"/>
    <property type="match status" value="1"/>
</dbReference>
<dbReference type="SUPFAM" id="SSF53623">
    <property type="entry name" value="MurD-like peptide ligases, catalytic domain"/>
    <property type="match status" value="1"/>
</dbReference>
<dbReference type="Gene3D" id="3.40.50.720">
    <property type="entry name" value="NAD(P)-binding Rossmann-like Domain"/>
    <property type="match status" value="1"/>
</dbReference>
<keyword evidence="5 9" id="KW-0132">Cell division</keyword>
<dbReference type="Proteomes" id="UP001141619">
    <property type="component" value="Unassembled WGS sequence"/>
</dbReference>
<comment type="similarity">
    <text evidence="9">Belongs to the MurCDEF family.</text>
</comment>
<evidence type="ECO:0000256" key="6">
    <source>
        <dbReference type="ARBA" id="ARBA00022741"/>
    </source>
</evidence>
<feature type="domain" description="Mur ligase C-terminal" evidence="12">
    <location>
        <begin position="327"/>
        <end position="440"/>
    </location>
</feature>
<dbReference type="InterPro" id="IPR005762">
    <property type="entry name" value="MurD"/>
</dbReference>
<keyword evidence="7 9" id="KW-0067">ATP-binding</keyword>
<keyword evidence="4 9" id="KW-0436">Ligase</keyword>
<feature type="signal peptide" evidence="11">
    <location>
        <begin position="1"/>
        <end position="25"/>
    </location>
</feature>
<feature type="binding site" evidence="9">
    <location>
        <begin position="120"/>
        <end position="126"/>
    </location>
    <ligand>
        <name>ATP</name>
        <dbReference type="ChEBI" id="CHEBI:30616"/>
    </ligand>
</feature>
<comment type="catalytic activity">
    <reaction evidence="9 10">
        <text>UDP-N-acetyl-alpha-D-muramoyl-L-alanine + D-glutamate + ATP = UDP-N-acetyl-alpha-D-muramoyl-L-alanyl-D-glutamate + ADP + phosphate + H(+)</text>
        <dbReference type="Rhea" id="RHEA:16429"/>
        <dbReference type="ChEBI" id="CHEBI:15378"/>
        <dbReference type="ChEBI" id="CHEBI:29986"/>
        <dbReference type="ChEBI" id="CHEBI:30616"/>
        <dbReference type="ChEBI" id="CHEBI:43474"/>
        <dbReference type="ChEBI" id="CHEBI:83898"/>
        <dbReference type="ChEBI" id="CHEBI:83900"/>
        <dbReference type="ChEBI" id="CHEBI:456216"/>
        <dbReference type="EC" id="6.3.2.9"/>
    </reaction>
</comment>
<evidence type="ECO:0000256" key="2">
    <source>
        <dbReference type="ARBA" id="ARBA00004752"/>
    </source>
</evidence>
<dbReference type="GO" id="GO:0009252">
    <property type="term" value="P:peptidoglycan biosynthetic process"/>
    <property type="evidence" value="ECO:0007669"/>
    <property type="project" value="UniProtKB-UniRule"/>
</dbReference>
<dbReference type="InterPro" id="IPR004101">
    <property type="entry name" value="Mur_ligase_C"/>
</dbReference>
<dbReference type="GO" id="GO:0005524">
    <property type="term" value="F:ATP binding"/>
    <property type="evidence" value="ECO:0007669"/>
    <property type="project" value="UniProtKB-UniRule"/>
</dbReference>
<evidence type="ECO:0000256" key="3">
    <source>
        <dbReference type="ARBA" id="ARBA00022490"/>
    </source>
</evidence>
<dbReference type="InterPro" id="IPR036565">
    <property type="entry name" value="Mur-like_cat_sf"/>
</dbReference>
<dbReference type="GO" id="GO:0004326">
    <property type="term" value="F:tetrahydrofolylpolyglutamate synthase activity"/>
    <property type="evidence" value="ECO:0007669"/>
    <property type="project" value="InterPro"/>
</dbReference>
<dbReference type="EMBL" id="JANWOI010000005">
    <property type="protein sequence ID" value="MDA5195076.1"/>
    <property type="molecule type" value="Genomic_DNA"/>
</dbReference>
<feature type="chain" id="PRO_5040843556" description="UDP-N-acetylmuramoylalanine--D-glutamate ligase" evidence="11">
    <location>
        <begin position="26"/>
        <end position="468"/>
    </location>
</feature>
<dbReference type="InterPro" id="IPR036615">
    <property type="entry name" value="Mur_ligase_C_dom_sf"/>
</dbReference>
<dbReference type="NCBIfam" id="TIGR01087">
    <property type="entry name" value="murD"/>
    <property type="match status" value="1"/>
</dbReference>
<comment type="subcellular location">
    <subcellularLocation>
        <location evidence="1 9 10">Cytoplasm</location>
    </subcellularLocation>
</comment>
<accession>A0A9X3Z8H7</accession>
<dbReference type="GO" id="GO:0005737">
    <property type="term" value="C:cytoplasm"/>
    <property type="evidence" value="ECO:0007669"/>
    <property type="project" value="UniProtKB-SubCell"/>
</dbReference>
<organism evidence="14 15">
    <name type="scientific">Govanella unica</name>
    <dbReference type="NCBI Taxonomy" id="2975056"/>
    <lineage>
        <taxon>Bacteria</taxon>
        <taxon>Pseudomonadati</taxon>
        <taxon>Pseudomonadota</taxon>
        <taxon>Alphaproteobacteria</taxon>
        <taxon>Emcibacterales</taxon>
        <taxon>Govanellaceae</taxon>
        <taxon>Govanella</taxon>
    </lineage>
</organism>
<comment type="caution">
    <text evidence="14">The sequence shown here is derived from an EMBL/GenBank/DDBJ whole genome shotgun (WGS) entry which is preliminary data.</text>
</comment>
<comment type="function">
    <text evidence="9 10">Cell wall formation. Catalyzes the addition of glutamate to the nucleotide precursor UDP-N-acetylmuramoyl-L-alanine (UMA).</text>
</comment>
<evidence type="ECO:0000256" key="4">
    <source>
        <dbReference type="ARBA" id="ARBA00022598"/>
    </source>
</evidence>
<evidence type="ECO:0000256" key="7">
    <source>
        <dbReference type="ARBA" id="ARBA00022840"/>
    </source>
</evidence>
<evidence type="ECO:0000259" key="12">
    <source>
        <dbReference type="Pfam" id="PF02875"/>
    </source>
</evidence>
<protein>
    <recommendedName>
        <fullName evidence="9 10">UDP-N-acetylmuramoylalanine--D-glutamate ligase</fullName>
        <ecNumber evidence="9 10">6.3.2.9</ecNumber>
    </recommendedName>
    <alternativeName>
        <fullName evidence="9">D-glutamic acid-adding enzyme</fullName>
    </alternativeName>
    <alternativeName>
        <fullName evidence="9">UDP-N-acetylmuramoyl-L-alanyl-D-glutamate synthetase</fullName>
    </alternativeName>
</protein>
<evidence type="ECO:0000313" key="15">
    <source>
        <dbReference type="Proteomes" id="UP001141619"/>
    </source>
</evidence>